<dbReference type="AlphaFoldDB" id="A0A7S0YHW0"/>
<keyword evidence="4" id="KW-1015">Disulfide bond</keyword>
<evidence type="ECO:0000256" key="3">
    <source>
        <dbReference type="ARBA" id="ARBA00022982"/>
    </source>
</evidence>
<evidence type="ECO:0000313" key="7">
    <source>
        <dbReference type="EMBL" id="CAD8771313.1"/>
    </source>
</evidence>
<dbReference type="GO" id="GO:0015038">
    <property type="term" value="F:glutathione disulfide oxidoreductase activity"/>
    <property type="evidence" value="ECO:0007669"/>
    <property type="project" value="TreeGrafter"/>
</dbReference>
<dbReference type="NCBIfam" id="TIGR02180">
    <property type="entry name" value="GRX_euk"/>
    <property type="match status" value="1"/>
</dbReference>
<dbReference type="CDD" id="cd03419">
    <property type="entry name" value="GRX_GRXh_1_2_like"/>
    <property type="match status" value="1"/>
</dbReference>
<protein>
    <recommendedName>
        <fullName evidence="6">Glutaredoxin domain-containing protein</fullName>
    </recommendedName>
</protein>
<feature type="domain" description="Glutaredoxin" evidence="6">
    <location>
        <begin position="46"/>
        <end position="108"/>
    </location>
</feature>
<dbReference type="PANTHER" id="PTHR45694:SF18">
    <property type="entry name" value="GLUTAREDOXIN-1-RELATED"/>
    <property type="match status" value="1"/>
</dbReference>
<evidence type="ECO:0000256" key="2">
    <source>
        <dbReference type="ARBA" id="ARBA00022448"/>
    </source>
</evidence>
<proteinExistence type="inferred from homology"/>
<dbReference type="PANTHER" id="PTHR45694">
    <property type="entry name" value="GLUTAREDOXIN 2"/>
    <property type="match status" value="1"/>
</dbReference>
<reference evidence="7" key="1">
    <citation type="submission" date="2021-01" db="EMBL/GenBank/DDBJ databases">
        <authorList>
            <person name="Corre E."/>
            <person name="Pelletier E."/>
            <person name="Niang G."/>
            <person name="Scheremetjew M."/>
            <person name="Finn R."/>
            <person name="Kale V."/>
            <person name="Holt S."/>
            <person name="Cochrane G."/>
            <person name="Meng A."/>
            <person name="Brown T."/>
            <person name="Cohen L."/>
        </authorList>
    </citation>
    <scope>NUCLEOTIDE SEQUENCE</scope>
    <source>
        <strain evidence="7">SAG 63-3</strain>
    </source>
</reference>
<sequence length="135" mass="14668">MASLARVTFIHTASCSNSRVRQGLLSIRTMSSKADTIKSTVSSNKVVIYSKTFCPYCRKVKKLFNELKESPEVIELDKLDDGKDLQDTLKSITGKGTVPQVFVNGHFVGGCDDTYAAHQAGNLKPLLDGVSASKL</sequence>
<dbReference type="InterPro" id="IPR017937">
    <property type="entry name" value="Thioredoxin_CS"/>
</dbReference>
<evidence type="ECO:0000256" key="5">
    <source>
        <dbReference type="ARBA" id="ARBA00023284"/>
    </source>
</evidence>
<gene>
    <name evidence="7" type="ORF">PPAR00522_LOCUS7716</name>
</gene>
<keyword evidence="5" id="KW-0676">Redox-active center</keyword>
<dbReference type="PRINTS" id="PR00160">
    <property type="entry name" value="GLUTAREDOXIN"/>
</dbReference>
<name>A0A7S0YHW0_9CHLO</name>
<dbReference type="InterPro" id="IPR014025">
    <property type="entry name" value="Glutaredoxin_subgr"/>
</dbReference>
<accession>A0A7S0YHW0</accession>
<comment type="similarity">
    <text evidence="1">Belongs to the glutaredoxin family. CPYC subfamily.</text>
</comment>
<dbReference type="GO" id="GO:0034599">
    <property type="term" value="P:cellular response to oxidative stress"/>
    <property type="evidence" value="ECO:0007669"/>
    <property type="project" value="TreeGrafter"/>
</dbReference>
<dbReference type="PROSITE" id="PS00194">
    <property type="entry name" value="THIOREDOXIN_1"/>
    <property type="match status" value="1"/>
</dbReference>
<dbReference type="InterPro" id="IPR011899">
    <property type="entry name" value="Glutaredoxin_euk/vir"/>
</dbReference>
<evidence type="ECO:0000256" key="4">
    <source>
        <dbReference type="ARBA" id="ARBA00023157"/>
    </source>
</evidence>
<evidence type="ECO:0000256" key="1">
    <source>
        <dbReference type="ARBA" id="ARBA00007190"/>
    </source>
</evidence>
<dbReference type="EMBL" id="HBFM01012310">
    <property type="protein sequence ID" value="CAD8771313.1"/>
    <property type="molecule type" value="Transcribed_RNA"/>
</dbReference>
<dbReference type="InterPro" id="IPR036249">
    <property type="entry name" value="Thioredoxin-like_sf"/>
</dbReference>
<dbReference type="SUPFAM" id="SSF52833">
    <property type="entry name" value="Thioredoxin-like"/>
    <property type="match status" value="1"/>
</dbReference>
<dbReference type="PROSITE" id="PS51354">
    <property type="entry name" value="GLUTAREDOXIN_2"/>
    <property type="match status" value="1"/>
</dbReference>
<keyword evidence="3" id="KW-0249">Electron transport</keyword>
<organism evidence="7">
    <name type="scientific">Polytomella parva</name>
    <dbReference type="NCBI Taxonomy" id="51329"/>
    <lineage>
        <taxon>Eukaryota</taxon>
        <taxon>Viridiplantae</taxon>
        <taxon>Chlorophyta</taxon>
        <taxon>core chlorophytes</taxon>
        <taxon>Chlorophyceae</taxon>
        <taxon>CS clade</taxon>
        <taxon>Chlamydomonadales</taxon>
        <taxon>Chlamydomonadaceae</taxon>
        <taxon>Polytomella</taxon>
    </lineage>
</organism>
<dbReference type="Pfam" id="PF00462">
    <property type="entry name" value="Glutaredoxin"/>
    <property type="match status" value="1"/>
</dbReference>
<dbReference type="InterPro" id="IPR002109">
    <property type="entry name" value="Glutaredoxin"/>
</dbReference>
<dbReference type="FunFam" id="3.40.30.10:FF:000026">
    <property type="entry name" value="Glutaredoxin 2"/>
    <property type="match status" value="1"/>
</dbReference>
<dbReference type="InterPro" id="IPR011767">
    <property type="entry name" value="GLR_AS"/>
</dbReference>
<dbReference type="GO" id="GO:0005737">
    <property type="term" value="C:cytoplasm"/>
    <property type="evidence" value="ECO:0007669"/>
    <property type="project" value="TreeGrafter"/>
</dbReference>
<dbReference type="PROSITE" id="PS00195">
    <property type="entry name" value="GLUTAREDOXIN_1"/>
    <property type="match status" value="1"/>
</dbReference>
<keyword evidence="2" id="KW-0813">Transport</keyword>
<evidence type="ECO:0000259" key="6">
    <source>
        <dbReference type="Pfam" id="PF00462"/>
    </source>
</evidence>
<dbReference type="Gene3D" id="3.40.30.10">
    <property type="entry name" value="Glutaredoxin"/>
    <property type="match status" value="1"/>
</dbReference>